<gene>
    <name evidence="10" type="ORF">H1R16_04385</name>
    <name evidence="9" type="ORF">H2507_09975</name>
</gene>
<evidence type="ECO:0000256" key="2">
    <source>
        <dbReference type="ARBA" id="ARBA00007118"/>
    </source>
</evidence>
<dbReference type="InterPro" id="IPR052530">
    <property type="entry name" value="NAD(P)H_nitroreductase"/>
</dbReference>
<keyword evidence="5" id="KW-0521">NADP</keyword>
<dbReference type="InterPro" id="IPR026021">
    <property type="entry name" value="YdjA-like"/>
</dbReference>
<reference evidence="10" key="1">
    <citation type="submission" date="2020-07" db="EMBL/GenBank/DDBJ databases">
        <title>Chryseobacterium sp. CX-624.</title>
        <authorList>
            <person name="Yang C."/>
        </authorList>
    </citation>
    <scope>NUCLEOTIDE SEQUENCE</scope>
    <source>
        <strain evidence="10">CX-624</strain>
    </source>
</reference>
<comment type="similarity">
    <text evidence="2">Belongs to the nitroreductase family.</text>
</comment>
<evidence type="ECO:0000313" key="11">
    <source>
        <dbReference type="Proteomes" id="UP000515349"/>
    </source>
</evidence>
<evidence type="ECO:0000256" key="7">
    <source>
        <dbReference type="ARBA" id="ARBA00023027"/>
    </source>
</evidence>
<comment type="cofactor">
    <cofactor evidence="1">
        <name>FMN</name>
        <dbReference type="ChEBI" id="CHEBI:58210"/>
    </cofactor>
</comment>
<accession>A0A7D7R714</accession>
<keyword evidence="12" id="KW-1185">Reference proteome</keyword>
<evidence type="ECO:0000256" key="6">
    <source>
        <dbReference type="ARBA" id="ARBA00023002"/>
    </source>
</evidence>
<reference evidence="12" key="3">
    <citation type="submission" date="2020-07" db="EMBL/GenBank/DDBJ databases">
        <title>Flavobacterium sp. xlx-214.</title>
        <authorList>
            <person name="Yang C."/>
        </authorList>
    </citation>
    <scope>NUCLEOTIDE SEQUENCE [LARGE SCALE GENOMIC DNA]</scope>
    <source>
        <strain evidence="12">CX-624</strain>
    </source>
</reference>
<evidence type="ECO:0000259" key="8">
    <source>
        <dbReference type="Pfam" id="PF00881"/>
    </source>
</evidence>
<dbReference type="Proteomes" id="UP000539710">
    <property type="component" value="Unassembled WGS sequence"/>
</dbReference>
<dbReference type="SUPFAM" id="SSF55469">
    <property type="entry name" value="FMN-dependent nitroreductase-like"/>
    <property type="match status" value="1"/>
</dbReference>
<evidence type="ECO:0000313" key="9">
    <source>
        <dbReference type="EMBL" id="MBA5247495.1"/>
    </source>
</evidence>
<name>A0A7D7R714_9FLAO</name>
<proteinExistence type="inferred from homology"/>
<sequence length="176" mass="19719">MDKSQILKEIIESRKSTFPKDYTGETLSPGVLQSILDSAKFVPNHKRTKPWRFRVFTDEAKNDLGIKLAEIYRETTAPASFLQKKYDDIPAKVNKAGAIISISVAFSGLVPEWEEIAAVAMGVQNMYLTCTANTIGCYWSSPGLIRYLDGYLELAENETCYGLFYLGALESEQNEI</sequence>
<dbReference type="AlphaFoldDB" id="A0A7D7R714"/>
<dbReference type="InterPro" id="IPR000415">
    <property type="entry name" value="Nitroreductase-like"/>
</dbReference>
<evidence type="ECO:0000313" key="12">
    <source>
        <dbReference type="Proteomes" id="UP000539710"/>
    </source>
</evidence>
<protein>
    <submittedName>
        <fullName evidence="10">Nitroreductase</fullName>
    </submittedName>
</protein>
<evidence type="ECO:0000256" key="3">
    <source>
        <dbReference type="ARBA" id="ARBA00022630"/>
    </source>
</evidence>
<dbReference type="Gene3D" id="3.40.109.10">
    <property type="entry name" value="NADH Oxidase"/>
    <property type="match status" value="1"/>
</dbReference>
<keyword evidence="3" id="KW-0285">Flavoprotein</keyword>
<evidence type="ECO:0000256" key="4">
    <source>
        <dbReference type="ARBA" id="ARBA00022643"/>
    </source>
</evidence>
<dbReference type="Proteomes" id="UP000515349">
    <property type="component" value="Chromosome"/>
</dbReference>
<keyword evidence="7" id="KW-0520">NAD</keyword>
<dbReference type="PANTHER" id="PTHR43821">
    <property type="entry name" value="NAD(P)H NITROREDUCTASE YDJA-RELATED"/>
    <property type="match status" value="1"/>
</dbReference>
<dbReference type="EMBL" id="JACEUX010000003">
    <property type="protein sequence ID" value="MBA5247495.1"/>
    <property type="molecule type" value="Genomic_DNA"/>
</dbReference>
<evidence type="ECO:0000256" key="1">
    <source>
        <dbReference type="ARBA" id="ARBA00001917"/>
    </source>
</evidence>
<evidence type="ECO:0000313" key="10">
    <source>
        <dbReference type="EMBL" id="QMS99249.1"/>
    </source>
</evidence>
<feature type="domain" description="Nitroreductase" evidence="8">
    <location>
        <begin position="11"/>
        <end position="167"/>
    </location>
</feature>
<dbReference type="Pfam" id="PF00881">
    <property type="entry name" value="Nitroreductase"/>
    <property type="match status" value="1"/>
</dbReference>
<dbReference type="InterPro" id="IPR029479">
    <property type="entry name" value="Nitroreductase"/>
</dbReference>
<reference evidence="9" key="4">
    <citation type="submission" date="2020-07" db="EMBL/GenBank/DDBJ databases">
        <authorList>
            <person name="Yang C."/>
        </authorList>
    </citation>
    <scope>NUCLEOTIDE SEQUENCE</scope>
    <source>
        <strain evidence="9">Cx-624</strain>
    </source>
</reference>
<organism evidence="10 11">
    <name type="scientific">Marnyiella aurantia</name>
    <dbReference type="NCBI Taxonomy" id="2758037"/>
    <lineage>
        <taxon>Bacteria</taxon>
        <taxon>Pseudomonadati</taxon>
        <taxon>Bacteroidota</taxon>
        <taxon>Flavobacteriia</taxon>
        <taxon>Flavobacteriales</taxon>
        <taxon>Weeksellaceae</taxon>
        <taxon>Marnyiella</taxon>
    </lineage>
</organism>
<reference evidence="11" key="2">
    <citation type="submission" date="2020-07" db="EMBL/GenBank/DDBJ databases">
        <title>Chryseobacterium sp.cx-624.</title>
        <authorList>
            <person name="Yang C."/>
        </authorList>
    </citation>
    <scope>NUCLEOTIDE SEQUENCE [LARGE SCALE GENOMIC DNA]</scope>
    <source>
        <strain evidence="11">cx-624</strain>
    </source>
</reference>
<dbReference type="EMBL" id="CP059472">
    <property type="protein sequence ID" value="QMS99249.1"/>
    <property type="molecule type" value="Genomic_DNA"/>
</dbReference>
<dbReference type="GO" id="GO:0016491">
    <property type="term" value="F:oxidoreductase activity"/>
    <property type="evidence" value="ECO:0007669"/>
    <property type="project" value="UniProtKB-KW"/>
</dbReference>
<keyword evidence="6" id="KW-0560">Oxidoreductase</keyword>
<dbReference type="CDD" id="cd02135">
    <property type="entry name" value="YdjA-like"/>
    <property type="match status" value="1"/>
</dbReference>
<keyword evidence="4" id="KW-0288">FMN</keyword>
<dbReference type="PANTHER" id="PTHR43821:SF1">
    <property type="entry name" value="NAD(P)H NITROREDUCTASE YDJA-RELATED"/>
    <property type="match status" value="1"/>
</dbReference>
<dbReference type="KEGG" id="cbau:H1R16_04385"/>
<evidence type="ECO:0000256" key="5">
    <source>
        <dbReference type="ARBA" id="ARBA00022857"/>
    </source>
</evidence>
<dbReference type="RefSeq" id="WP_181887594.1">
    <property type="nucleotide sequence ID" value="NZ_CP059472.1"/>
</dbReference>